<reference evidence="10 11" key="1">
    <citation type="submission" date="2019-02" db="EMBL/GenBank/DDBJ databases">
        <title>Genome sequences of Aliivibrio finisterrensis strains from farmed Atlantic salmon.</title>
        <authorList>
            <person name="Bowman J.P."/>
        </authorList>
    </citation>
    <scope>NUCLEOTIDE SEQUENCE [LARGE SCALE GENOMIC DNA]</scope>
    <source>
        <strain evidence="9 11">A21</strain>
        <strain evidence="8 10">A46</strain>
    </source>
</reference>
<dbReference type="InterPro" id="IPR004090">
    <property type="entry name" value="Chemotax_Me-accpt_rcpt"/>
</dbReference>
<protein>
    <submittedName>
        <fullName evidence="8">Methyl-accepting chemotaxis protein</fullName>
    </submittedName>
</protein>
<sequence length="512" mass="57560">MIETFLSDDEQLVSTTDLKGVITYCNEAFCRIAEYSKEELEGKNHNIIRHEVMPKAAFADMWRNLQQGKAWRGIVKNKAKSGRFYWVDAYVTPIYEHDTVIGYQSVRVKPKREWVVIAEKAYADLLKAESSGQGWAFSINDTFRYLLLLGALTVPVLSTLFNLNGVMALLCSALPMCVVILFFRQELIDTPRQLKKLHEKYDSVSRLIFSGNNKFSIADFHLKLSSSRIRTVLGRMTDSAKPLQELADNLSSTAILVTQELEQQTKDIHQVRVATEQVKSSADDVSLSTNEAHELINMTIKSCGLTKESITQTNVNLEQLTIQAKSATQMTEQLSTQAKEVNQLMEEIGSIANQTNLLALNAAIESARSGEQGRGFAVVADEVRALSSRTSNATIQIKESVTSMLSMIASWQLEIMSNRQQTELCNKMGEVSMQRLSEVDSMMQSMNQLMMSIENVADQQRQLSGDVNTYIQSIASTAEQNLKTTYSVNSTSKKLKNQVNEFYQLAQRFEDK</sequence>
<dbReference type="Pfam" id="PF00015">
    <property type="entry name" value="MCPsignal"/>
    <property type="match status" value="1"/>
</dbReference>
<evidence type="ECO:0000259" key="7">
    <source>
        <dbReference type="PROSITE" id="PS50112"/>
    </source>
</evidence>
<dbReference type="RefSeq" id="WP_130047084.1">
    <property type="nucleotide sequence ID" value="NZ_SEZK01000001.1"/>
</dbReference>
<dbReference type="AlphaFoldDB" id="A0A4Q5KYJ0"/>
<feature type="domain" description="Methyl-accepting transducer" evidence="6">
    <location>
        <begin position="239"/>
        <end position="475"/>
    </location>
</feature>
<evidence type="ECO:0000313" key="11">
    <source>
        <dbReference type="Proteomes" id="UP000294166"/>
    </source>
</evidence>
<dbReference type="GO" id="GO:0007165">
    <property type="term" value="P:signal transduction"/>
    <property type="evidence" value="ECO:0007669"/>
    <property type="project" value="UniProtKB-KW"/>
</dbReference>
<evidence type="ECO:0000256" key="3">
    <source>
        <dbReference type="ARBA" id="ARBA00029447"/>
    </source>
</evidence>
<dbReference type="InterPro" id="IPR000014">
    <property type="entry name" value="PAS"/>
</dbReference>
<evidence type="ECO:0000313" key="8">
    <source>
        <dbReference type="EMBL" id="RYU54959.1"/>
    </source>
</evidence>
<dbReference type="InterPro" id="IPR004089">
    <property type="entry name" value="MCPsignal_dom"/>
</dbReference>
<dbReference type="Proteomes" id="UP000294063">
    <property type="component" value="Unassembled WGS sequence"/>
</dbReference>
<comment type="subcellular location">
    <subcellularLocation>
        <location evidence="1">Membrane</location>
    </subcellularLocation>
</comment>
<dbReference type="InterPro" id="IPR035965">
    <property type="entry name" value="PAS-like_dom_sf"/>
</dbReference>
<dbReference type="PROSITE" id="PS50111">
    <property type="entry name" value="CHEMOTAXIS_TRANSDUC_2"/>
    <property type="match status" value="1"/>
</dbReference>
<evidence type="ECO:0000313" key="9">
    <source>
        <dbReference type="EMBL" id="RYU66585.1"/>
    </source>
</evidence>
<dbReference type="NCBIfam" id="TIGR00229">
    <property type="entry name" value="sensory_box"/>
    <property type="match status" value="1"/>
</dbReference>
<keyword evidence="2 4" id="KW-0807">Transducer</keyword>
<gene>
    <name evidence="9" type="ORF">ERW53_02700</name>
    <name evidence="8" type="ORF">ERW57_01585</name>
</gene>
<evidence type="ECO:0000256" key="2">
    <source>
        <dbReference type="ARBA" id="ARBA00023224"/>
    </source>
</evidence>
<dbReference type="SUPFAM" id="SSF55785">
    <property type="entry name" value="PYP-like sensor domain (PAS domain)"/>
    <property type="match status" value="1"/>
</dbReference>
<feature type="domain" description="PAS" evidence="7">
    <location>
        <begin position="1"/>
        <end position="55"/>
    </location>
</feature>
<comment type="caution">
    <text evidence="8">The sequence shown here is derived from an EMBL/GenBank/DDBJ whole genome shotgun (WGS) entry which is preliminary data.</text>
</comment>
<keyword evidence="11" id="KW-1185">Reference proteome</keyword>
<dbReference type="GO" id="GO:0016020">
    <property type="term" value="C:membrane"/>
    <property type="evidence" value="ECO:0007669"/>
    <property type="project" value="UniProtKB-SubCell"/>
</dbReference>
<evidence type="ECO:0000256" key="1">
    <source>
        <dbReference type="ARBA" id="ARBA00004370"/>
    </source>
</evidence>
<evidence type="ECO:0000256" key="5">
    <source>
        <dbReference type="SAM" id="Coils"/>
    </source>
</evidence>
<dbReference type="GO" id="GO:0006935">
    <property type="term" value="P:chemotaxis"/>
    <property type="evidence" value="ECO:0007669"/>
    <property type="project" value="InterPro"/>
</dbReference>
<dbReference type="Pfam" id="PF08447">
    <property type="entry name" value="PAS_3"/>
    <property type="match status" value="1"/>
</dbReference>
<keyword evidence="5" id="KW-0175">Coiled coil</keyword>
<dbReference type="Gene3D" id="3.30.450.20">
    <property type="entry name" value="PAS domain"/>
    <property type="match status" value="1"/>
</dbReference>
<evidence type="ECO:0000259" key="6">
    <source>
        <dbReference type="PROSITE" id="PS50111"/>
    </source>
</evidence>
<proteinExistence type="inferred from homology"/>
<dbReference type="InterPro" id="IPR013655">
    <property type="entry name" value="PAS_fold_3"/>
</dbReference>
<organism evidence="8 10">
    <name type="scientific">Aliivibrio finisterrensis</name>
    <dbReference type="NCBI Taxonomy" id="511998"/>
    <lineage>
        <taxon>Bacteria</taxon>
        <taxon>Pseudomonadati</taxon>
        <taxon>Pseudomonadota</taxon>
        <taxon>Gammaproteobacteria</taxon>
        <taxon>Vibrionales</taxon>
        <taxon>Vibrionaceae</taxon>
        <taxon>Aliivibrio</taxon>
    </lineage>
</organism>
<dbReference type="GO" id="GO:0004888">
    <property type="term" value="F:transmembrane signaling receptor activity"/>
    <property type="evidence" value="ECO:0007669"/>
    <property type="project" value="InterPro"/>
</dbReference>
<dbReference type="Gene3D" id="1.10.287.950">
    <property type="entry name" value="Methyl-accepting chemotaxis protein"/>
    <property type="match status" value="1"/>
</dbReference>
<evidence type="ECO:0000256" key="4">
    <source>
        <dbReference type="PROSITE-ProRule" id="PRU00284"/>
    </source>
</evidence>
<dbReference type="SUPFAM" id="SSF58104">
    <property type="entry name" value="Methyl-accepting chemotaxis protein (MCP) signaling domain"/>
    <property type="match status" value="1"/>
</dbReference>
<dbReference type="CDD" id="cd00130">
    <property type="entry name" value="PAS"/>
    <property type="match status" value="1"/>
</dbReference>
<evidence type="ECO:0000313" key="10">
    <source>
        <dbReference type="Proteomes" id="UP000294063"/>
    </source>
</evidence>
<comment type="similarity">
    <text evidence="3">Belongs to the methyl-accepting chemotaxis (MCP) protein family.</text>
</comment>
<dbReference type="EMBL" id="SEZN01000003">
    <property type="protein sequence ID" value="RYU66585.1"/>
    <property type="molecule type" value="Genomic_DNA"/>
</dbReference>
<dbReference type="PANTHER" id="PTHR32089:SF52">
    <property type="entry name" value="CHEMOTAXIS SIGNAL TRANSDUCTION SYSTEM METHYL ACCEPTING SENSORY TRANSDUCER WITH PAS SENSORY DOMAIN"/>
    <property type="match status" value="1"/>
</dbReference>
<dbReference type="PANTHER" id="PTHR32089">
    <property type="entry name" value="METHYL-ACCEPTING CHEMOTAXIS PROTEIN MCPB"/>
    <property type="match status" value="1"/>
</dbReference>
<name>A0A4Q5KYJ0_9GAMM</name>
<dbReference type="Proteomes" id="UP000294166">
    <property type="component" value="Unassembled WGS sequence"/>
</dbReference>
<dbReference type="PROSITE" id="PS50112">
    <property type="entry name" value="PAS"/>
    <property type="match status" value="1"/>
</dbReference>
<dbReference type="SMART" id="SM00283">
    <property type="entry name" value="MA"/>
    <property type="match status" value="1"/>
</dbReference>
<dbReference type="EMBL" id="SEZK01000001">
    <property type="protein sequence ID" value="RYU54959.1"/>
    <property type="molecule type" value="Genomic_DNA"/>
</dbReference>
<feature type="coiled-coil region" evidence="5">
    <location>
        <begin position="317"/>
        <end position="347"/>
    </location>
</feature>
<accession>A0A4Q5KYJ0</accession>
<dbReference type="PRINTS" id="PR00260">
    <property type="entry name" value="CHEMTRNSDUCR"/>
</dbReference>